<evidence type="ECO:0000259" key="1">
    <source>
        <dbReference type="Pfam" id="PF06985"/>
    </source>
</evidence>
<evidence type="ECO:0000313" key="2">
    <source>
        <dbReference type="EMBL" id="KAK0663364.1"/>
    </source>
</evidence>
<accession>A0AA40D7S2</accession>
<keyword evidence="3" id="KW-1185">Reference proteome</keyword>
<dbReference type="PANTHER" id="PTHR33112:SF16">
    <property type="entry name" value="HETEROKARYON INCOMPATIBILITY DOMAIN-CONTAINING PROTEIN"/>
    <property type="match status" value="1"/>
</dbReference>
<dbReference type="AlphaFoldDB" id="A0AA40D7S2"/>
<dbReference type="EMBL" id="JAUJDW010000004">
    <property type="protein sequence ID" value="KAK0663364.1"/>
    <property type="molecule type" value="Genomic_DNA"/>
</dbReference>
<organism evidence="2 3">
    <name type="scientific">Lasiodiplodia hormozganensis</name>
    <dbReference type="NCBI Taxonomy" id="869390"/>
    <lineage>
        <taxon>Eukaryota</taxon>
        <taxon>Fungi</taxon>
        <taxon>Dikarya</taxon>
        <taxon>Ascomycota</taxon>
        <taxon>Pezizomycotina</taxon>
        <taxon>Dothideomycetes</taxon>
        <taxon>Dothideomycetes incertae sedis</taxon>
        <taxon>Botryosphaeriales</taxon>
        <taxon>Botryosphaeriaceae</taxon>
        <taxon>Lasiodiplodia</taxon>
    </lineage>
</organism>
<comment type="caution">
    <text evidence="2">The sequence shown here is derived from an EMBL/GenBank/DDBJ whole genome shotgun (WGS) entry which is preliminary data.</text>
</comment>
<feature type="domain" description="Heterokaryon incompatibility" evidence="1">
    <location>
        <begin position="206"/>
        <end position="355"/>
    </location>
</feature>
<gene>
    <name evidence="2" type="ORF">DIS24_g1393</name>
</gene>
<dbReference type="Proteomes" id="UP001175001">
    <property type="component" value="Unassembled WGS sequence"/>
</dbReference>
<sequence length="679" mass="76751">MDRLYRRPPHSCEFCRRIILDHFELPQHQARSSANRETYQSKTGISYERLSEGAESGCLLFRKILSNASLTNLKTGVTEARSDGTLRLSLAFGFNWRADAKYDGDLDSFHYRWDWEGEGSNGDHLNACAVAGNPAAKDILSRPLVKRRREANFLWAEWLVQCDREHARCMVEADVMPGRLLFLGANASEESAFRLVDSAPGEKLQYAALSYCWGCGQPYETTKENRRAYQESGVPHDALAPFKTITDAIYVARLLGLSYLWIDSLCIVQDDAEDKGREIGKMQDIYAGAYVTISAACAATCRDGFLDSMSDNSQDFEMDYPCIDGTVGAVFLTKDQMISHRDPQPIDARAWTFQEYFLSPRVLVFERRKVRWSCFTAVHEDGGHDNDSGFRLLNSGKLAQLSADELDQEWAWAVERFAQRYLTVQSDKLPAMAGVAARFSPRFGGSRYCAGIWEARLAQQLAWDVSWGNVRSTRPSYRLRDAAPTWSWASIDGLIMFAAHDGRGSEVRRLEFEDYERTLVSDDAPFGAVKSATLVVRARVRRAVWASAYSIHPDANLRGFSGYDATIRGDVRDEVESIQEEKKELRCLETSTYVWTNARKETYLLSKGLVVVPAGKKSFKRLGTFEISCPIETCREGGSANPDLGLESECQTSERQQEEHPWIDKYWFVDCKSHVVELV</sequence>
<reference evidence="2" key="1">
    <citation type="submission" date="2023-06" db="EMBL/GenBank/DDBJ databases">
        <title>Multi-omics analyses reveal the molecular pathogenesis toolkit of Lasiodiplodia hormozganensis, a cross-kingdom pathogen.</title>
        <authorList>
            <person name="Felix C."/>
            <person name="Meneses R."/>
            <person name="Goncalves M.F.M."/>
            <person name="Tilleman L."/>
            <person name="Duarte A.S."/>
            <person name="Jorrin-Novo J.V."/>
            <person name="Van De Peer Y."/>
            <person name="Deforce D."/>
            <person name="Van Nieuwerburgh F."/>
            <person name="Esteves A.C."/>
            <person name="Alves A."/>
        </authorList>
    </citation>
    <scope>NUCLEOTIDE SEQUENCE</scope>
    <source>
        <strain evidence="2">CBS 339.90</strain>
    </source>
</reference>
<dbReference type="PANTHER" id="PTHR33112">
    <property type="entry name" value="DOMAIN PROTEIN, PUTATIVE-RELATED"/>
    <property type="match status" value="1"/>
</dbReference>
<protein>
    <recommendedName>
        <fullName evidence="1">Heterokaryon incompatibility domain-containing protein</fullName>
    </recommendedName>
</protein>
<dbReference type="InterPro" id="IPR010730">
    <property type="entry name" value="HET"/>
</dbReference>
<proteinExistence type="predicted"/>
<dbReference type="Pfam" id="PF06985">
    <property type="entry name" value="HET"/>
    <property type="match status" value="1"/>
</dbReference>
<name>A0AA40D7S2_9PEZI</name>
<evidence type="ECO:0000313" key="3">
    <source>
        <dbReference type="Proteomes" id="UP001175001"/>
    </source>
</evidence>